<keyword evidence="6" id="KW-0325">Glycoprotein</keyword>
<evidence type="ECO:0000256" key="4">
    <source>
        <dbReference type="ARBA" id="ARBA00023136"/>
    </source>
</evidence>
<dbReference type="InterPro" id="IPR036179">
    <property type="entry name" value="Ig-like_dom_sf"/>
</dbReference>
<dbReference type="SUPFAM" id="SSF48726">
    <property type="entry name" value="Immunoglobulin"/>
    <property type="match status" value="1"/>
</dbReference>
<feature type="transmembrane region" description="Helical" evidence="8">
    <location>
        <begin position="12"/>
        <end position="31"/>
    </location>
</feature>
<dbReference type="GO" id="GO:0016020">
    <property type="term" value="C:membrane"/>
    <property type="evidence" value="ECO:0007669"/>
    <property type="project" value="UniProtKB-SubCell"/>
</dbReference>
<proteinExistence type="predicted"/>
<evidence type="ECO:0000256" key="6">
    <source>
        <dbReference type="ARBA" id="ARBA00023180"/>
    </source>
</evidence>
<dbReference type="HOGENOM" id="CLU_564125_0_0_1"/>
<keyword evidence="8" id="KW-1133">Transmembrane helix</keyword>
<feature type="domain" description="Ig-like" evidence="9">
    <location>
        <begin position="240"/>
        <end position="319"/>
    </location>
</feature>
<keyword evidence="5" id="KW-1015">Disulfide bond</keyword>
<feature type="region of interest" description="Disordered" evidence="7">
    <location>
        <begin position="430"/>
        <end position="468"/>
    </location>
</feature>
<dbReference type="Proteomes" id="UP000014760">
    <property type="component" value="Unassembled WGS sequence"/>
</dbReference>
<dbReference type="AlphaFoldDB" id="R7VF93"/>
<keyword evidence="2" id="KW-0732">Signal</keyword>
<evidence type="ECO:0000256" key="5">
    <source>
        <dbReference type="ARBA" id="ARBA00023157"/>
    </source>
</evidence>
<feature type="compositionally biased region" description="Basic and acidic residues" evidence="7">
    <location>
        <begin position="451"/>
        <end position="460"/>
    </location>
</feature>
<dbReference type="InterPro" id="IPR051427">
    <property type="entry name" value="Nectin/Nectin-like"/>
</dbReference>
<evidence type="ECO:0000256" key="7">
    <source>
        <dbReference type="SAM" id="MobiDB-lite"/>
    </source>
</evidence>
<evidence type="ECO:0000256" key="2">
    <source>
        <dbReference type="ARBA" id="ARBA00022729"/>
    </source>
</evidence>
<dbReference type="PROSITE" id="PS50835">
    <property type="entry name" value="IG_LIKE"/>
    <property type="match status" value="2"/>
</dbReference>
<evidence type="ECO:0000256" key="1">
    <source>
        <dbReference type="ARBA" id="ARBA00004370"/>
    </source>
</evidence>
<evidence type="ECO:0000313" key="11">
    <source>
        <dbReference type="EnsemblMetazoa" id="CapteP219169"/>
    </source>
</evidence>
<keyword evidence="4 8" id="KW-0472">Membrane</keyword>
<evidence type="ECO:0000313" key="12">
    <source>
        <dbReference type="Proteomes" id="UP000014760"/>
    </source>
</evidence>
<reference evidence="10 12" key="2">
    <citation type="journal article" date="2013" name="Nature">
        <title>Insights into bilaterian evolution from three spiralian genomes.</title>
        <authorList>
            <person name="Simakov O."/>
            <person name="Marletaz F."/>
            <person name="Cho S.J."/>
            <person name="Edsinger-Gonzales E."/>
            <person name="Havlak P."/>
            <person name="Hellsten U."/>
            <person name="Kuo D.H."/>
            <person name="Larsson T."/>
            <person name="Lv J."/>
            <person name="Arendt D."/>
            <person name="Savage R."/>
            <person name="Osoegawa K."/>
            <person name="de Jong P."/>
            <person name="Grimwood J."/>
            <person name="Chapman J.A."/>
            <person name="Shapiro H."/>
            <person name="Aerts A."/>
            <person name="Otillar R.P."/>
            <person name="Terry A.Y."/>
            <person name="Boore J.L."/>
            <person name="Grigoriev I.V."/>
            <person name="Lindberg D.R."/>
            <person name="Seaver E.C."/>
            <person name="Weisblat D.A."/>
            <person name="Putnam N.H."/>
            <person name="Rokhsar D.S."/>
        </authorList>
    </citation>
    <scope>NUCLEOTIDE SEQUENCE</scope>
    <source>
        <strain evidence="10 12">I ESC-2004</strain>
    </source>
</reference>
<evidence type="ECO:0000256" key="8">
    <source>
        <dbReference type="SAM" id="Phobius"/>
    </source>
</evidence>
<accession>R7VF93</accession>
<dbReference type="InterPro" id="IPR003599">
    <property type="entry name" value="Ig_sub"/>
</dbReference>
<dbReference type="SMART" id="SM00409">
    <property type="entry name" value="IG"/>
    <property type="match status" value="2"/>
</dbReference>
<feature type="transmembrane region" description="Helical" evidence="8">
    <location>
        <begin position="341"/>
        <end position="362"/>
    </location>
</feature>
<gene>
    <name evidence="10" type="ORF">CAPTEDRAFT_219169</name>
</gene>
<dbReference type="GO" id="GO:0007156">
    <property type="term" value="P:homophilic cell adhesion via plasma membrane adhesion molecules"/>
    <property type="evidence" value="ECO:0007669"/>
    <property type="project" value="TreeGrafter"/>
</dbReference>
<dbReference type="InterPro" id="IPR013783">
    <property type="entry name" value="Ig-like_fold"/>
</dbReference>
<comment type="subcellular location">
    <subcellularLocation>
        <location evidence="1">Membrane</location>
    </subcellularLocation>
</comment>
<feature type="domain" description="Ig-like" evidence="9">
    <location>
        <begin position="125"/>
        <end position="169"/>
    </location>
</feature>
<keyword evidence="8" id="KW-0812">Transmembrane</keyword>
<reference evidence="12" key="1">
    <citation type="submission" date="2012-12" db="EMBL/GenBank/DDBJ databases">
        <authorList>
            <person name="Hellsten U."/>
            <person name="Grimwood J."/>
            <person name="Chapman J.A."/>
            <person name="Shapiro H."/>
            <person name="Aerts A."/>
            <person name="Otillar R.P."/>
            <person name="Terry A.Y."/>
            <person name="Boore J.L."/>
            <person name="Simakov O."/>
            <person name="Marletaz F."/>
            <person name="Cho S.-J."/>
            <person name="Edsinger-Gonzales E."/>
            <person name="Havlak P."/>
            <person name="Kuo D.-H."/>
            <person name="Larsson T."/>
            <person name="Lv J."/>
            <person name="Arendt D."/>
            <person name="Savage R."/>
            <person name="Osoegawa K."/>
            <person name="de Jong P."/>
            <person name="Lindberg D.R."/>
            <person name="Seaver E.C."/>
            <person name="Weisblat D.A."/>
            <person name="Putnam N.H."/>
            <person name="Grigoriev I.V."/>
            <person name="Rokhsar D.S."/>
        </authorList>
    </citation>
    <scope>NUCLEOTIDE SEQUENCE</scope>
    <source>
        <strain evidence="12">I ESC-2004</strain>
    </source>
</reference>
<name>R7VF93_CAPTE</name>
<dbReference type="OrthoDB" id="3256376at2759"/>
<evidence type="ECO:0000256" key="3">
    <source>
        <dbReference type="ARBA" id="ARBA00022737"/>
    </source>
</evidence>
<dbReference type="GO" id="GO:0005912">
    <property type="term" value="C:adherens junction"/>
    <property type="evidence" value="ECO:0007669"/>
    <property type="project" value="TreeGrafter"/>
</dbReference>
<dbReference type="STRING" id="283909.R7VF93"/>
<dbReference type="InterPro" id="IPR007110">
    <property type="entry name" value="Ig-like_dom"/>
</dbReference>
<keyword evidence="3" id="KW-0677">Repeat</keyword>
<dbReference type="PANTHER" id="PTHR23277:SF108">
    <property type="entry name" value="FASCICLIN-3"/>
    <property type="match status" value="1"/>
</dbReference>
<evidence type="ECO:0000313" key="10">
    <source>
        <dbReference type="EMBL" id="ELU14976.1"/>
    </source>
</evidence>
<dbReference type="EMBL" id="KB294122">
    <property type="protein sequence ID" value="ELU14976.1"/>
    <property type="molecule type" value="Genomic_DNA"/>
</dbReference>
<protein>
    <recommendedName>
        <fullName evidence="9">Ig-like domain-containing protein</fullName>
    </recommendedName>
</protein>
<dbReference type="PANTHER" id="PTHR23277">
    <property type="entry name" value="NECTIN-RELATED"/>
    <property type="match status" value="1"/>
</dbReference>
<dbReference type="GO" id="GO:0007157">
    <property type="term" value="P:heterophilic cell-cell adhesion via plasma membrane cell adhesion molecules"/>
    <property type="evidence" value="ECO:0007669"/>
    <property type="project" value="TreeGrafter"/>
</dbReference>
<feature type="compositionally biased region" description="Polar residues" evidence="7">
    <location>
        <begin position="438"/>
        <end position="450"/>
    </location>
</feature>
<keyword evidence="12" id="KW-1185">Reference proteome</keyword>
<evidence type="ECO:0000259" key="9">
    <source>
        <dbReference type="PROSITE" id="PS50835"/>
    </source>
</evidence>
<dbReference type="EMBL" id="AMQN01004662">
    <property type="status" value="NOT_ANNOTATED_CDS"/>
    <property type="molecule type" value="Genomic_DNA"/>
</dbReference>
<sequence>MQTNITSHSNMTIFIGLTITVNILAACYANFVTKPQNVAAYANDSIQLTCASSSSEATIYWFDYTTNSTGQLIAVNQITHSSPDIDIYSTSGIQLNNSIGGRFECEQRLPERYLAFVDIIVFEEPLMCTSTLTATDNTVEEGDEYSLTCSVTYTGDDGWAPKIDWKDDNGIISDVIDNSEDGKLNVTIIRIAALDQDGFELSARLHFVAYNGTLPPESASNIPSFTETHTFDTINVHYSPRDIVLTKEMDEYVPGDEILCSATGNPPPEITWRHLSTGIVIENNTLVITDEMLSEQQSYECQATNVIKGTTRNDTRSLVFFVNPAPNPWQDEIDKWKNTSIIVGAVLGSLACILAIANLLLLCRLSRKQGHPDAPKQALQVPHSGSQQQLTDFDPLSDIAEEEVGPAYINASYTKDESSPVYVNVPNQMRPSIPSCDGTDTSSMSQNTESLPRESYEHLRGQRTVSEPYTTLEEVYQNVGASRS</sequence>
<dbReference type="Gene3D" id="2.60.40.10">
    <property type="entry name" value="Immunoglobulins"/>
    <property type="match status" value="1"/>
</dbReference>
<dbReference type="EnsemblMetazoa" id="CapteT219169">
    <property type="protein sequence ID" value="CapteP219169"/>
    <property type="gene ID" value="CapteG219169"/>
</dbReference>
<organism evidence="10">
    <name type="scientific">Capitella teleta</name>
    <name type="common">Polychaete worm</name>
    <dbReference type="NCBI Taxonomy" id="283909"/>
    <lineage>
        <taxon>Eukaryota</taxon>
        <taxon>Metazoa</taxon>
        <taxon>Spiralia</taxon>
        <taxon>Lophotrochozoa</taxon>
        <taxon>Annelida</taxon>
        <taxon>Polychaeta</taxon>
        <taxon>Sedentaria</taxon>
        <taxon>Scolecida</taxon>
        <taxon>Capitellidae</taxon>
        <taxon>Capitella</taxon>
    </lineage>
</organism>
<reference evidence="11" key="3">
    <citation type="submission" date="2015-06" db="UniProtKB">
        <authorList>
            <consortium name="EnsemblMetazoa"/>
        </authorList>
    </citation>
    <scope>IDENTIFICATION</scope>
</reference>